<dbReference type="GO" id="GO:0003676">
    <property type="term" value="F:nucleic acid binding"/>
    <property type="evidence" value="ECO:0007669"/>
    <property type="project" value="InterPro"/>
</dbReference>
<dbReference type="Proteomes" id="UP000325315">
    <property type="component" value="Unassembled WGS sequence"/>
</dbReference>
<feature type="domain" description="RNase H type-1" evidence="1">
    <location>
        <begin position="467"/>
        <end position="586"/>
    </location>
</feature>
<protein>
    <submittedName>
        <fullName evidence="3">Reverse transcriptase</fullName>
    </submittedName>
</protein>
<comment type="caution">
    <text evidence="3">The sequence shown here is derived from an EMBL/GenBank/DDBJ whole genome shotgun (WGS) entry which is preliminary data.</text>
</comment>
<dbReference type="PANTHER" id="PTHR33116">
    <property type="entry name" value="REVERSE TRANSCRIPTASE ZINC-BINDING DOMAIN-CONTAINING PROTEIN-RELATED-RELATED"/>
    <property type="match status" value="1"/>
</dbReference>
<dbReference type="InterPro" id="IPR012337">
    <property type="entry name" value="RNaseH-like_sf"/>
</dbReference>
<keyword evidence="4" id="KW-1185">Reference proteome</keyword>
<proteinExistence type="predicted"/>
<evidence type="ECO:0000259" key="1">
    <source>
        <dbReference type="Pfam" id="PF13456"/>
    </source>
</evidence>
<dbReference type="AlphaFoldDB" id="A0A5B6VDT3"/>
<accession>A0A5B6VDT3</accession>
<dbReference type="SUPFAM" id="SSF53098">
    <property type="entry name" value="Ribonuclease H-like"/>
    <property type="match status" value="1"/>
</dbReference>
<feature type="domain" description="Reverse transcriptase zinc-binding" evidence="2">
    <location>
        <begin position="334"/>
        <end position="430"/>
    </location>
</feature>
<dbReference type="Pfam" id="PF13966">
    <property type="entry name" value="zf-RVT"/>
    <property type="match status" value="1"/>
</dbReference>
<evidence type="ECO:0000313" key="4">
    <source>
        <dbReference type="Proteomes" id="UP000325315"/>
    </source>
</evidence>
<dbReference type="InterPro" id="IPR002156">
    <property type="entry name" value="RNaseH_domain"/>
</dbReference>
<dbReference type="InterPro" id="IPR036397">
    <property type="entry name" value="RNaseH_sf"/>
</dbReference>
<keyword evidence="3" id="KW-0808">Transferase</keyword>
<dbReference type="OrthoDB" id="1000979at2759"/>
<keyword evidence="3" id="KW-0548">Nucleotidyltransferase</keyword>
<evidence type="ECO:0000259" key="2">
    <source>
        <dbReference type="Pfam" id="PF13966"/>
    </source>
</evidence>
<dbReference type="Pfam" id="PF13456">
    <property type="entry name" value="RVT_3"/>
    <property type="match status" value="1"/>
</dbReference>
<reference evidence="4" key="1">
    <citation type="journal article" date="2019" name="Plant Biotechnol. J.">
        <title>Genome sequencing of the Australian wild diploid species Gossypium australe highlights disease resistance and delayed gland morphogenesis.</title>
        <authorList>
            <person name="Cai Y."/>
            <person name="Cai X."/>
            <person name="Wang Q."/>
            <person name="Wang P."/>
            <person name="Zhang Y."/>
            <person name="Cai C."/>
            <person name="Xu Y."/>
            <person name="Wang K."/>
            <person name="Zhou Z."/>
            <person name="Wang C."/>
            <person name="Geng S."/>
            <person name="Li B."/>
            <person name="Dong Q."/>
            <person name="Hou Y."/>
            <person name="Wang H."/>
            <person name="Ai P."/>
            <person name="Liu Z."/>
            <person name="Yi F."/>
            <person name="Sun M."/>
            <person name="An G."/>
            <person name="Cheng J."/>
            <person name="Zhang Y."/>
            <person name="Shi Q."/>
            <person name="Xie Y."/>
            <person name="Shi X."/>
            <person name="Chang Y."/>
            <person name="Huang F."/>
            <person name="Chen Y."/>
            <person name="Hong S."/>
            <person name="Mi L."/>
            <person name="Sun Q."/>
            <person name="Zhang L."/>
            <person name="Zhou B."/>
            <person name="Peng R."/>
            <person name="Zhang X."/>
            <person name="Liu F."/>
        </authorList>
    </citation>
    <scope>NUCLEOTIDE SEQUENCE [LARGE SCALE GENOMIC DNA]</scope>
    <source>
        <strain evidence="4">cv. PA1801</strain>
    </source>
</reference>
<dbReference type="GO" id="GO:0004523">
    <property type="term" value="F:RNA-DNA hybrid ribonuclease activity"/>
    <property type="evidence" value="ECO:0007669"/>
    <property type="project" value="InterPro"/>
</dbReference>
<evidence type="ECO:0000313" key="3">
    <source>
        <dbReference type="EMBL" id="KAA3467221.1"/>
    </source>
</evidence>
<dbReference type="InterPro" id="IPR044730">
    <property type="entry name" value="RNase_H-like_dom_plant"/>
</dbReference>
<dbReference type="Gene3D" id="3.30.420.10">
    <property type="entry name" value="Ribonuclease H-like superfamily/Ribonuclease H"/>
    <property type="match status" value="1"/>
</dbReference>
<name>A0A5B6VDT3_9ROSI</name>
<dbReference type="CDD" id="cd06222">
    <property type="entry name" value="RNase_H_like"/>
    <property type="match status" value="1"/>
</dbReference>
<sequence>MGLLVNGSHRREGFSTLLNEAKQKDLMRGPPIGRERLSINHLFFANDCILFGDASSDGANMVQNIIQEYELTSGQWVNFDKSLIYFGANVESKEREVITNILSVLVASNPEKYLGLPMMVGRKKRWAFANFVDHFRKRIDGWSLRYLSMGKKVFVKSVLQAIPIYVTQCFALPKNLCQKLEGIMNKFWWSNNKSAKGIHWSNWNALCKPKCVGGLGFRDLFLLNKALLAKQVWCLSSQPNCLLSKVLKARYYPFSDILSAKRSICSARDLIADGILWHIGSCACVNMWNDPWLPSPGNSRLVDDDQANRIFSIPFSGARLADMLVWKHEATGEYSVKSGYRVLVTEQILSNNYNLPNADNYKDFYKTFWTMHIPAKIKIHMWRLFNNLVPHFYNLYQRRLNVDIVCSLCEEALEDSDHLMWSCGILQQLWASLHITLAPAGSTSICKTRPMLKELWRPPNTGTVKLNFDASFQSVSRTSIAVVLARNSEGEILGACTYPFEDVVDAFVAEARACERALLFAFEMGFRRLLLEGDSFSIIKNLKSTGEDKSILRPITHSIRILESYFEEVSYLFVPRAVNRTAHTLALEGRRRQISCFWVDGASDSVRKMMRTGRFSFKIAKFFFWNALIMEKVQRISMDGFQGFSDSSIVSTLLRIYTKGRYVLADILLLCRFVSGLGLTFV</sequence>
<keyword evidence="3" id="KW-0695">RNA-directed DNA polymerase</keyword>
<organism evidence="3 4">
    <name type="scientific">Gossypium australe</name>
    <dbReference type="NCBI Taxonomy" id="47621"/>
    <lineage>
        <taxon>Eukaryota</taxon>
        <taxon>Viridiplantae</taxon>
        <taxon>Streptophyta</taxon>
        <taxon>Embryophyta</taxon>
        <taxon>Tracheophyta</taxon>
        <taxon>Spermatophyta</taxon>
        <taxon>Magnoliopsida</taxon>
        <taxon>eudicotyledons</taxon>
        <taxon>Gunneridae</taxon>
        <taxon>Pentapetalae</taxon>
        <taxon>rosids</taxon>
        <taxon>malvids</taxon>
        <taxon>Malvales</taxon>
        <taxon>Malvaceae</taxon>
        <taxon>Malvoideae</taxon>
        <taxon>Gossypium</taxon>
    </lineage>
</organism>
<dbReference type="InterPro" id="IPR026960">
    <property type="entry name" value="RVT-Znf"/>
</dbReference>
<dbReference type="PANTHER" id="PTHR33116:SF86">
    <property type="entry name" value="REVERSE TRANSCRIPTASE DOMAIN-CONTAINING PROTEIN"/>
    <property type="match status" value="1"/>
</dbReference>
<dbReference type="EMBL" id="SMMG02000007">
    <property type="protein sequence ID" value="KAA3467221.1"/>
    <property type="molecule type" value="Genomic_DNA"/>
</dbReference>
<dbReference type="GO" id="GO:0003964">
    <property type="term" value="F:RNA-directed DNA polymerase activity"/>
    <property type="evidence" value="ECO:0007669"/>
    <property type="project" value="UniProtKB-KW"/>
</dbReference>
<gene>
    <name evidence="3" type="ORF">EPI10_002254</name>
</gene>